<dbReference type="Pfam" id="PF17099">
    <property type="entry name" value="TrpP"/>
    <property type="match status" value="1"/>
</dbReference>
<feature type="transmembrane region" description="Helical" evidence="1">
    <location>
        <begin position="135"/>
        <end position="158"/>
    </location>
</feature>
<dbReference type="Proteomes" id="UP000308489">
    <property type="component" value="Chromosome 1"/>
</dbReference>
<dbReference type="Gene3D" id="1.10.1760.20">
    <property type="match status" value="1"/>
</dbReference>
<dbReference type="InterPro" id="IPR031360">
    <property type="entry name" value="TrpP"/>
</dbReference>
<sequence length="176" mass="19252">MKPSLNVKKLTSISILLALGVVFHFIVPPVFMGVKPDFLLVTMFISLMLTDSYKEAIATCIAYGILSSLTTGFPGGQLPNFIDKLVTGNVIYLIHRYMNCGNIIKPSLIFILGTIISGSTFLFIASILVGIPVSFISLFLAVVVPTSFANFALGLILYKIIIKNTSLFKDVKHLYN</sequence>
<evidence type="ECO:0000256" key="1">
    <source>
        <dbReference type="SAM" id="Phobius"/>
    </source>
</evidence>
<feature type="transmembrane region" description="Helical" evidence="1">
    <location>
        <begin position="12"/>
        <end position="34"/>
    </location>
</feature>
<dbReference type="KEGG" id="hhw:NCTC503_01731"/>
<dbReference type="OrthoDB" id="2243651at2"/>
<dbReference type="EMBL" id="LR590481">
    <property type="protein sequence ID" value="VTQ91056.1"/>
    <property type="molecule type" value="Genomic_DNA"/>
</dbReference>
<feature type="transmembrane region" description="Helical" evidence="1">
    <location>
        <begin position="108"/>
        <end position="129"/>
    </location>
</feature>
<dbReference type="AlphaFoldDB" id="A0A4U9RIE2"/>
<reference evidence="2 3" key="1">
    <citation type="submission" date="2019-05" db="EMBL/GenBank/DDBJ databases">
        <authorList>
            <consortium name="Pathogen Informatics"/>
        </authorList>
    </citation>
    <scope>NUCLEOTIDE SEQUENCE [LARGE SCALE GENOMIC DNA]</scope>
    <source>
        <strain evidence="2 3">NCTC503</strain>
    </source>
</reference>
<keyword evidence="1" id="KW-0812">Transmembrane</keyword>
<keyword evidence="1" id="KW-1133">Transmembrane helix</keyword>
<organism evidence="2 3">
    <name type="scientific">Hathewaya histolytica</name>
    <name type="common">Clostridium histolyticum</name>
    <dbReference type="NCBI Taxonomy" id="1498"/>
    <lineage>
        <taxon>Bacteria</taxon>
        <taxon>Bacillati</taxon>
        <taxon>Bacillota</taxon>
        <taxon>Clostridia</taxon>
        <taxon>Eubacteriales</taxon>
        <taxon>Clostridiaceae</taxon>
        <taxon>Hathewaya</taxon>
    </lineage>
</organism>
<accession>A0A4U9RIE2</accession>
<evidence type="ECO:0000313" key="2">
    <source>
        <dbReference type="EMBL" id="VTQ91056.1"/>
    </source>
</evidence>
<keyword evidence="1" id="KW-0472">Membrane</keyword>
<dbReference type="RefSeq" id="WP_138210353.1">
    <property type="nucleotide sequence ID" value="NZ_CBCRUQ010000005.1"/>
</dbReference>
<gene>
    <name evidence="2" type="ORF">NCTC503_01731</name>
</gene>
<name>A0A4U9RIE2_HATHI</name>
<proteinExistence type="predicted"/>
<protein>
    <submittedName>
        <fullName evidence="2">Tryptophan transport protein</fullName>
    </submittedName>
</protein>
<keyword evidence="3" id="KW-1185">Reference proteome</keyword>
<evidence type="ECO:0000313" key="3">
    <source>
        <dbReference type="Proteomes" id="UP000308489"/>
    </source>
</evidence>